<comment type="function">
    <text evidence="6">Catalyzes the reduction of dTDP-6-deoxy-L-lyxo-4-hexulose to yield dTDP-L-rhamnose.</text>
</comment>
<dbReference type="EC" id="1.1.1.133" evidence="3 6"/>
<name>A0ABZ0HXC1_9HYPH</name>
<evidence type="ECO:0000256" key="4">
    <source>
        <dbReference type="ARBA" id="ARBA00017099"/>
    </source>
</evidence>
<keyword evidence="6 8" id="KW-0560">Oxidoreductase</keyword>
<dbReference type="Proteomes" id="UP001626536">
    <property type="component" value="Chromosome"/>
</dbReference>
<dbReference type="PANTHER" id="PTHR10491:SF4">
    <property type="entry name" value="METHIONINE ADENOSYLTRANSFERASE 2 SUBUNIT BETA"/>
    <property type="match status" value="1"/>
</dbReference>
<evidence type="ECO:0000313" key="9">
    <source>
        <dbReference type="Proteomes" id="UP001626536"/>
    </source>
</evidence>
<feature type="domain" description="RmlD-like substrate binding" evidence="7">
    <location>
        <begin position="1"/>
        <end position="290"/>
    </location>
</feature>
<evidence type="ECO:0000256" key="1">
    <source>
        <dbReference type="ARBA" id="ARBA00004781"/>
    </source>
</evidence>
<gene>
    <name evidence="8" type="primary">rfbD</name>
    <name evidence="8" type="ORF">RZS28_04355</name>
</gene>
<comment type="similarity">
    <text evidence="2 6">Belongs to the dTDP-4-dehydrorhamnose reductase family.</text>
</comment>
<dbReference type="InterPro" id="IPR036291">
    <property type="entry name" value="NAD(P)-bd_dom_sf"/>
</dbReference>
<dbReference type="NCBIfam" id="TIGR01214">
    <property type="entry name" value="rmlD"/>
    <property type="match status" value="1"/>
</dbReference>
<proteinExistence type="inferred from homology"/>
<evidence type="ECO:0000313" key="8">
    <source>
        <dbReference type="EMBL" id="WOJ91446.1"/>
    </source>
</evidence>
<keyword evidence="9" id="KW-1185">Reference proteome</keyword>
<dbReference type="CDD" id="cd05254">
    <property type="entry name" value="dTDP_HR_like_SDR_e"/>
    <property type="match status" value="1"/>
</dbReference>
<dbReference type="Gene3D" id="3.90.25.10">
    <property type="entry name" value="UDP-galactose 4-epimerase, domain 1"/>
    <property type="match status" value="1"/>
</dbReference>
<keyword evidence="6" id="KW-0521">NADP</keyword>
<evidence type="ECO:0000259" key="7">
    <source>
        <dbReference type="Pfam" id="PF04321"/>
    </source>
</evidence>
<protein>
    <recommendedName>
        <fullName evidence="4 6">dTDP-4-dehydrorhamnose reductase</fullName>
        <ecNumber evidence="3 6">1.1.1.133</ecNumber>
    </recommendedName>
</protein>
<evidence type="ECO:0000256" key="5">
    <source>
        <dbReference type="ARBA" id="ARBA00048200"/>
    </source>
</evidence>
<dbReference type="GO" id="GO:0008831">
    <property type="term" value="F:dTDP-4-dehydrorhamnose reductase activity"/>
    <property type="evidence" value="ECO:0007669"/>
    <property type="project" value="UniProtKB-EC"/>
</dbReference>
<dbReference type="RefSeq" id="WP_407341038.1">
    <property type="nucleotide sequence ID" value="NZ_CP136862.1"/>
</dbReference>
<dbReference type="Pfam" id="PF04321">
    <property type="entry name" value="RmlD_sub_bind"/>
    <property type="match status" value="1"/>
</dbReference>
<evidence type="ECO:0000256" key="6">
    <source>
        <dbReference type="RuleBase" id="RU364082"/>
    </source>
</evidence>
<sequence length="316" mass="34066">MRIVVTGRSGQVTRALQDRAGEQLEVVAVGRPEFDLGAQLDPTALFERLRPDVIVNAAAYTAVDKAEDDRDAALAINSFGAGLAARAAARIGAPIIQLSTDYVFDGAASRPYTEDDPTAPINFYGRSKLAGEAAVRVATSNHVILRTSWVYAPEGHNFLRTMLRLAGDRDEIRVVADQHGTPTSALDLAAAIERVAGNLVAHPDEPSLRGLFHLTNSGATTWAGFAAEIFAMSAARGGPCARVIPIAASDYPTPARRPMRSQLDNAKIAQSHGVRLSDWREALQTVMERLASNSEFNLCIRAGLPQPFEKLEARKR</sequence>
<comment type="catalytic activity">
    <reaction evidence="5 6">
        <text>dTDP-beta-L-rhamnose + NADP(+) = dTDP-4-dehydro-beta-L-rhamnose + NADPH + H(+)</text>
        <dbReference type="Rhea" id="RHEA:21796"/>
        <dbReference type="ChEBI" id="CHEBI:15378"/>
        <dbReference type="ChEBI" id="CHEBI:57510"/>
        <dbReference type="ChEBI" id="CHEBI:57783"/>
        <dbReference type="ChEBI" id="CHEBI:58349"/>
        <dbReference type="ChEBI" id="CHEBI:62830"/>
        <dbReference type="EC" id="1.1.1.133"/>
    </reaction>
</comment>
<dbReference type="PANTHER" id="PTHR10491">
    <property type="entry name" value="DTDP-4-DEHYDRORHAMNOSE REDUCTASE"/>
    <property type="match status" value="1"/>
</dbReference>
<accession>A0ABZ0HXC1</accession>
<organism evidence="8 9">
    <name type="scientific">Methylocapsa polymorpha</name>
    <dbReference type="NCBI Taxonomy" id="3080828"/>
    <lineage>
        <taxon>Bacteria</taxon>
        <taxon>Pseudomonadati</taxon>
        <taxon>Pseudomonadota</taxon>
        <taxon>Alphaproteobacteria</taxon>
        <taxon>Hyphomicrobiales</taxon>
        <taxon>Beijerinckiaceae</taxon>
        <taxon>Methylocapsa</taxon>
    </lineage>
</organism>
<evidence type="ECO:0000256" key="3">
    <source>
        <dbReference type="ARBA" id="ARBA00012929"/>
    </source>
</evidence>
<dbReference type="InterPro" id="IPR029903">
    <property type="entry name" value="RmlD-like-bd"/>
</dbReference>
<dbReference type="InterPro" id="IPR005913">
    <property type="entry name" value="dTDP_dehydrorham_reduct"/>
</dbReference>
<reference evidence="8 9" key="1">
    <citation type="submission" date="2023-10" db="EMBL/GenBank/DDBJ databases">
        <title>Novel methanotroph of the genus Methylocapsa from a subarctic wetland.</title>
        <authorList>
            <person name="Belova S.E."/>
            <person name="Oshkin I.Y."/>
            <person name="Miroshnikov K."/>
            <person name="Dedysh S.N."/>
        </authorList>
    </citation>
    <scope>NUCLEOTIDE SEQUENCE [LARGE SCALE GENOMIC DNA]</scope>
    <source>
        <strain evidence="8 9">RX1</strain>
    </source>
</reference>
<comment type="cofactor">
    <cofactor evidence="6">
        <name>Mg(2+)</name>
        <dbReference type="ChEBI" id="CHEBI:18420"/>
    </cofactor>
    <text evidence="6">Binds 1 Mg(2+) ion per monomer.</text>
</comment>
<dbReference type="Gene3D" id="3.40.50.720">
    <property type="entry name" value="NAD(P)-binding Rossmann-like Domain"/>
    <property type="match status" value="1"/>
</dbReference>
<evidence type="ECO:0000256" key="2">
    <source>
        <dbReference type="ARBA" id="ARBA00010944"/>
    </source>
</evidence>
<dbReference type="SUPFAM" id="SSF51735">
    <property type="entry name" value="NAD(P)-binding Rossmann-fold domains"/>
    <property type="match status" value="1"/>
</dbReference>
<comment type="pathway">
    <text evidence="1 6">Carbohydrate biosynthesis; dTDP-L-rhamnose biosynthesis.</text>
</comment>
<dbReference type="EMBL" id="CP136862">
    <property type="protein sequence ID" value="WOJ91446.1"/>
    <property type="molecule type" value="Genomic_DNA"/>
</dbReference>